<evidence type="ECO:0000256" key="5">
    <source>
        <dbReference type="SAM" id="Phobius"/>
    </source>
</evidence>
<sequence>MVSQKKESPTNEIDLKMKQTTYIILTIVTLIFIVVFTLQNTSEVRISLLFWDIKTSLALLIFSLFALGVLTAIFILTLIIIALKSTLRKDEKIISALQEPNDLNPDRKVETE</sequence>
<proteinExistence type="predicted"/>
<keyword evidence="2 5" id="KW-0812">Transmembrane</keyword>
<reference evidence="7 8" key="1">
    <citation type="journal article" date="2013" name="Genome Announc.">
        <title>Draft Genome Sequence of Winogradskyella psychrotolerans RS-3T, Isolated from the Marine Transect of Kongsfjorden, Ny-Alesund, Svalbard, Arctic Ocean.</title>
        <authorList>
            <person name="Kumar Pinnaka A."/>
            <person name="Ara S."/>
            <person name="Singh A."/>
            <person name="Shivaji S."/>
        </authorList>
    </citation>
    <scope>NUCLEOTIDE SEQUENCE [LARGE SCALE GENOMIC DNA]</scope>
    <source>
        <strain evidence="7 8">RS-3</strain>
    </source>
</reference>
<keyword evidence="8" id="KW-1185">Reference proteome</keyword>
<organism evidence="7 8">
    <name type="scientific">Winogradskyella psychrotolerans RS-3</name>
    <dbReference type="NCBI Taxonomy" id="641526"/>
    <lineage>
        <taxon>Bacteria</taxon>
        <taxon>Pseudomonadati</taxon>
        <taxon>Bacteroidota</taxon>
        <taxon>Flavobacteriia</taxon>
        <taxon>Flavobacteriales</taxon>
        <taxon>Flavobacteriaceae</taxon>
        <taxon>Winogradskyella</taxon>
    </lineage>
</organism>
<evidence type="ECO:0000256" key="2">
    <source>
        <dbReference type="ARBA" id="ARBA00022692"/>
    </source>
</evidence>
<dbReference type="PATRIC" id="fig|641526.4.peg.2495"/>
<evidence type="ECO:0000259" key="6">
    <source>
        <dbReference type="Pfam" id="PF06305"/>
    </source>
</evidence>
<evidence type="ECO:0000256" key="1">
    <source>
        <dbReference type="ARBA" id="ARBA00022475"/>
    </source>
</evidence>
<dbReference type="Pfam" id="PF06305">
    <property type="entry name" value="LapA_dom"/>
    <property type="match status" value="1"/>
</dbReference>
<protein>
    <recommendedName>
        <fullName evidence="6">Lipopolysaccharide assembly protein A domain-containing protein</fullName>
    </recommendedName>
</protein>
<evidence type="ECO:0000256" key="4">
    <source>
        <dbReference type="ARBA" id="ARBA00023136"/>
    </source>
</evidence>
<feature type="transmembrane region" description="Helical" evidence="5">
    <location>
        <begin position="21"/>
        <end position="38"/>
    </location>
</feature>
<feature type="transmembrane region" description="Helical" evidence="5">
    <location>
        <begin position="58"/>
        <end position="83"/>
    </location>
</feature>
<evidence type="ECO:0000256" key="3">
    <source>
        <dbReference type="ARBA" id="ARBA00022989"/>
    </source>
</evidence>
<gene>
    <name evidence="7" type="ORF">ADIWIN_2514</name>
</gene>
<accession>S7WZZ3</accession>
<dbReference type="EMBL" id="ATMR01000124">
    <property type="protein sequence ID" value="EPR72344.1"/>
    <property type="molecule type" value="Genomic_DNA"/>
</dbReference>
<keyword evidence="1" id="KW-1003">Cell membrane</keyword>
<keyword evidence="3 5" id="KW-1133">Transmembrane helix</keyword>
<name>S7WZZ3_9FLAO</name>
<dbReference type="GO" id="GO:0005886">
    <property type="term" value="C:plasma membrane"/>
    <property type="evidence" value="ECO:0007669"/>
    <property type="project" value="InterPro"/>
</dbReference>
<dbReference type="InterPro" id="IPR010445">
    <property type="entry name" value="LapA_dom"/>
</dbReference>
<dbReference type="AlphaFoldDB" id="S7WZZ3"/>
<keyword evidence="4 5" id="KW-0472">Membrane</keyword>
<evidence type="ECO:0000313" key="7">
    <source>
        <dbReference type="EMBL" id="EPR72344.1"/>
    </source>
</evidence>
<evidence type="ECO:0000313" key="8">
    <source>
        <dbReference type="Proteomes" id="UP000014962"/>
    </source>
</evidence>
<comment type="caution">
    <text evidence="7">The sequence shown here is derived from an EMBL/GenBank/DDBJ whole genome shotgun (WGS) entry which is preliminary data.</text>
</comment>
<dbReference type="STRING" id="641526.ADIWIN_2514"/>
<dbReference type="Proteomes" id="UP000014962">
    <property type="component" value="Unassembled WGS sequence"/>
</dbReference>
<dbReference type="eggNOG" id="ENOG503404C">
    <property type="taxonomic scope" value="Bacteria"/>
</dbReference>
<feature type="domain" description="Lipopolysaccharide assembly protein A" evidence="6">
    <location>
        <begin position="39"/>
        <end position="99"/>
    </location>
</feature>